<dbReference type="Gene3D" id="3.30.1340.30">
    <property type="match status" value="1"/>
</dbReference>
<dbReference type="InterPro" id="IPR007055">
    <property type="entry name" value="BON_dom"/>
</dbReference>
<dbReference type="Proteomes" id="UP000656319">
    <property type="component" value="Unassembled WGS sequence"/>
</dbReference>
<dbReference type="PANTHER" id="PTHR34606:SF15">
    <property type="entry name" value="BON DOMAIN-CONTAINING PROTEIN"/>
    <property type="match status" value="1"/>
</dbReference>
<feature type="domain" description="BON" evidence="2">
    <location>
        <begin position="54"/>
        <end position="122"/>
    </location>
</feature>
<comment type="caution">
    <text evidence="3">The sequence shown here is derived from an EMBL/GenBank/DDBJ whole genome shotgun (WGS) entry which is preliminary data.</text>
</comment>
<feature type="signal peptide" evidence="1">
    <location>
        <begin position="1"/>
        <end position="26"/>
    </location>
</feature>
<sequence length="124" mass="13403">MNVNGAISRIGAILAMVVMSSSPNHANAQTGVDTRAGATVQRAAYSTSRLQNRPDSAVTRDVRNALWRTPNLDASGIRVRARLGVVTLTGWVPDRRQIALAGNVSRSVRGVRSVSNQLTLRNRR</sequence>
<dbReference type="InterPro" id="IPR051686">
    <property type="entry name" value="Lipoprotein_DolP"/>
</dbReference>
<evidence type="ECO:0000256" key="1">
    <source>
        <dbReference type="SAM" id="SignalP"/>
    </source>
</evidence>
<reference evidence="3 4" key="1">
    <citation type="submission" date="2020-10" db="EMBL/GenBank/DDBJ databases">
        <authorList>
            <person name="Peeters C."/>
        </authorList>
    </citation>
    <scope>NUCLEOTIDE SEQUENCE [LARGE SCALE GENOMIC DNA]</scope>
    <source>
        <strain evidence="3 4">LMG 27952</strain>
    </source>
</reference>
<evidence type="ECO:0000313" key="3">
    <source>
        <dbReference type="EMBL" id="CAD6518740.1"/>
    </source>
</evidence>
<feature type="chain" id="PRO_5047001565" description="BON domain-containing protein" evidence="1">
    <location>
        <begin position="27"/>
        <end position="124"/>
    </location>
</feature>
<evidence type="ECO:0000259" key="2">
    <source>
        <dbReference type="PROSITE" id="PS50914"/>
    </source>
</evidence>
<name>A0ABM8NDN8_9BURK</name>
<dbReference type="PANTHER" id="PTHR34606">
    <property type="entry name" value="BON DOMAIN-CONTAINING PROTEIN"/>
    <property type="match status" value="1"/>
</dbReference>
<evidence type="ECO:0000313" key="4">
    <source>
        <dbReference type="Proteomes" id="UP000656319"/>
    </source>
</evidence>
<gene>
    <name evidence="3" type="ORF">LMG27952_01055</name>
</gene>
<dbReference type="PROSITE" id="PS50914">
    <property type="entry name" value="BON"/>
    <property type="match status" value="1"/>
</dbReference>
<keyword evidence="4" id="KW-1185">Reference proteome</keyword>
<accession>A0ABM8NDN8</accession>
<protein>
    <recommendedName>
        <fullName evidence="2">BON domain-containing protein</fullName>
    </recommendedName>
</protein>
<organism evidence="3 4">
    <name type="scientific">Paraburkholderia hiiakae</name>
    <dbReference type="NCBI Taxonomy" id="1081782"/>
    <lineage>
        <taxon>Bacteria</taxon>
        <taxon>Pseudomonadati</taxon>
        <taxon>Pseudomonadota</taxon>
        <taxon>Betaproteobacteria</taxon>
        <taxon>Burkholderiales</taxon>
        <taxon>Burkholderiaceae</taxon>
        <taxon>Paraburkholderia</taxon>
    </lineage>
</organism>
<dbReference type="Pfam" id="PF04972">
    <property type="entry name" value="BON"/>
    <property type="match status" value="1"/>
</dbReference>
<keyword evidence="1" id="KW-0732">Signal</keyword>
<proteinExistence type="predicted"/>
<dbReference type="EMBL" id="CAJHCQ010000002">
    <property type="protein sequence ID" value="CAD6518740.1"/>
    <property type="molecule type" value="Genomic_DNA"/>
</dbReference>